<sequence length="420" mass="44344">MNVLESVRISWRNIREHKLRSTLTTLGVIIGVAAVITFVTLGASLQADIVNTVAGGNAATMYVSAESPSQSGIPNFGSSGGQTIFTEHDLGGIRSLEGVEAAVPESGIAASTVAFNNSTVGRQWVVVTSPPYFDVKNQQFVSGGSFRSGKREVVLNRPAARMFSGGNVSVGDNITVTRAVNGEEINATVTGIVEPSDETTLGISSGPTPRIFAPTDPFYQRTVYSPSADRNQRVYGRILVLAGNPGQVDAVQGRVYTYLGEGSDASELKSENYKFKVTTQEELVSQVKRVSDTFTAYISGIALISLIVGAIGIANIMLVSVTERTREIGIMKAVGAQNTDVLQLFLFEAVLLGLFGSALGALVGFGGGYVAAQLIGLPLAFRAEWFGIAVVVGVIVGVLAGLYPAWDASHTNPIDALRYE</sequence>
<evidence type="ECO:0000256" key="6">
    <source>
        <dbReference type="ARBA" id="ARBA00038076"/>
    </source>
</evidence>
<reference evidence="11" key="3">
    <citation type="submission" date="2016-11" db="EMBL/GenBank/DDBJ databases">
        <authorList>
            <person name="Jaros S."/>
            <person name="Januszkiewicz K."/>
            <person name="Wedrychowicz H."/>
        </authorList>
    </citation>
    <scope>NUCLEOTIDE SEQUENCE [LARGE SCALE GENOMIC DNA]</scope>
    <source>
        <strain evidence="11">DX253</strain>
    </source>
</reference>
<evidence type="ECO:0000313" key="10">
    <source>
        <dbReference type="EMBL" id="EFW91639.1"/>
    </source>
</evidence>
<dbReference type="eggNOG" id="arCOG02312">
    <property type="taxonomic scope" value="Archaea"/>
</dbReference>
<reference evidence="10 12" key="1">
    <citation type="journal article" date="2014" name="ISME J.">
        <title>Trehalose/2-sulfotrehalose biosynthesis and glycine-betaine uptake are widely spread mechanisms for osmoadaptation in the Halobacteriales.</title>
        <authorList>
            <person name="Youssef N.H."/>
            <person name="Savage-Ashlock K.N."/>
            <person name="McCully A.L."/>
            <person name="Luedtke B."/>
            <person name="Shaw E.I."/>
            <person name="Hoff W.D."/>
            <person name="Elshahed M.S."/>
        </authorList>
    </citation>
    <scope>NUCLEOTIDE SEQUENCE [LARGE SCALE GENOMIC DNA]</scope>
    <source>
        <strain evidence="10 12">DX253</strain>
    </source>
</reference>
<feature type="transmembrane region" description="Helical" evidence="7">
    <location>
        <begin position="294"/>
        <end position="321"/>
    </location>
</feature>
<keyword evidence="2" id="KW-1003">Cell membrane</keyword>
<dbReference type="RefSeq" id="WP_007980731.1">
    <property type="nucleotide sequence ID" value="NZ_AEMG01000013.1"/>
</dbReference>
<gene>
    <name evidence="11" type="ORF">SAMN05444342_3324</name>
    <name evidence="10" type="ORF">ZOD2009_13786</name>
</gene>
<keyword evidence="3 7" id="KW-0812">Transmembrane</keyword>
<dbReference type="InterPro" id="IPR003838">
    <property type="entry name" value="ABC3_permease_C"/>
</dbReference>
<keyword evidence="4 7" id="KW-1133">Transmembrane helix</keyword>
<dbReference type="EMBL" id="AEMG01000013">
    <property type="protein sequence ID" value="EFW91639.1"/>
    <property type="molecule type" value="Genomic_DNA"/>
</dbReference>
<keyword evidence="5 7" id="KW-0472">Membrane</keyword>
<reference evidence="13" key="2">
    <citation type="submission" date="2016-11" db="EMBL/GenBank/DDBJ databases">
        <authorList>
            <person name="Varghese N."/>
            <person name="Submissions S."/>
        </authorList>
    </citation>
    <scope>NUCLEOTIDE SEQUENCE [LARGE SCALE GENOMIC DNA]</scope>
    <source>
        <strain evidence="13">DX253</strain>
    </source>
</reference>
<evidence type="ECO:0000256" key="2">
    <source>
        <dbReference type="ARBA" id="ARBA00022475"/>
    </source>
</evidence>
<feature type="transmembrane region" description="Helical" evidence="7">
    <location>
        <begin position="385"/>
        <end position="406"/>
    </location>
</feature>
<dbReference type="Pfam" id="PF12704">
    <property type="entry name" value="MacB_PCD"/>
    <property type="match status" value="1"/>
</dbReference>
<dbReference type="EMBL" id="FRAN01000005">
    <property type="protein sequence ID" value="SHL22225.1"/>
    <property type="molecule type" value="Genomic_DNA"/>
</dbReference>
<comment type="similarity">
    <text evidence="6">Belongs to the ABC-4 integral membrane protein family.</text>
</comment>
<name>E7QVC1_HALPU</name>
<evidence type="ECO:0000259" key="8">
    <source>
        <dbReference type="Pfam" id="PF02687"/>
    </source>
</evidence>
<dbReference type="Pfam" id="PF02687">
    <property type="entry name" value="FtsX"/>
    <property type="match status" value="1"/>
</dbReference>
<dbReference type="Proteomes" id="UP000003751">
    <property type="component" value="Unassembled WGS sequence"/>
</dbReference>
<evidence type="ECO:0000313" key="13">
    <source>
        <dbReference type="Proteomes" id="UP000184203"/>
    </source>
</evidence>
<keyword evidence="13" id="KW-1185">Reference proteome</keyword>
<dbReference type="OrthoDB" id="11469at2157"/>
<dbReference type="PATRIC" id="fig|797209.4.peg.2718"/>
<evidence type="ECO:0000256" key="3">
    <source>
        <dbReference type="ARBA" id="ARBA00022692"/>
    </source>
</evidence>
<evidence type="ECO:0000256" key="7">
    <source>
        <dbReference type="SAM" id="Phobius"/>
    </source>
</evidence>
<evidence type="ECO:0000256" key="4">
    <source>
        <dbReference type="ARBA" id="ARBA00022989"/>
    </source>
</evidence>
<evidence type="ECO:0000313" key="11">
    <source>
        <dbReference type="EMBL" id="SHL22225.1"/>
    </source>
</evidence>
<dbReference type="Proteomes" id="UP000184203">
    <property type="component" value="Unassembled WGS sequence"/>
</dbReference>
<comment type="subcellular location">
    <subcellularLocation>
        <location evidence="1">Cell membrane</location>
        <topology evidence="1">Multi-pass membrane protein</topology>
    </subcellularLocation>
</comment>
<dbReference type="STRING" id="797209.GCA_000376445_03732"/>
<feature type="domain" description="ABC3 transporter permease C-terminal" evidence="8">
    <location>
        <begin position="301"/>
        <end position="413"/>
    </location>
</feature>
<dbReference type="InterPro" id="IPR050250">
    <property type="entry name" value="Macrolide_Exporter_MacB"/>
</dbReference>
<accession>E7QVC1</accession>
<evidence type="ECO:0000256" key="1">
    <source>
        <dbReference type="ARBA" id="ARBA00004651"/>
    </source>
</evidence>
<dbReference type="PANTHER" id="PTHR30572">
    <property type="entry name" value="MEMBRANE COMPONENT OF TRANSPORTER-RELATED"/>
    <property type="match status" value="1"/>
</dbReference>
<dbReference type="InterPro" id="IPR025857">
    <property type="entry name" value="MacB_PCD"/>
</dbReference>
<evidence type="ECO:0000256" key="5">
    <source>
        <dbReference type="ARBA" id="ARBA00023136"/>
    </source>
</evidence>
<feature type="transmembrane region" description="Helical" evidence="7">
    <location>
        <begin position="341"/>
        <end position="365"/>
    </location>
</feature>
<evidence type="ECO:0000313" key="12">
    <source>
        <dbReference type="Proteomes" id="UP000003751"/>
    </source>
</evidence>
<dbReference type="PANTHER" id="PTHR30572:SF4">
    <property type="entry name" value="ABC TRANSPORTER PERMEASE YTRF"/>
    <property type="match status" value="1"/>
</dbReference>
<organism evidence="10 12">
    <name type="scientific">Haladaptatus paucihalophilus DX253</name>
    <dbReference type="NCBI Taxonomy" id="797209"/>
    <lineage>
        <taxon>Archaea</taxon>
        <taxon>Methanobacteriati</taxon>
        <taxon>Methanobacteriota</taxon>
        <taxon>Stenosarchaea group</taxon>
        <taxon>Halobacteria</taxon>
        <taxon>Halobacteriales</taxon>
        <taxon>Haladaptataceae</taxon>
        <taxon>Haladaptatus</taxon>
    </lineage>
</organism>
<protein>
    <submittedName>
        <fullName evidence="11">Putative ABC transport system permease protein</fullName>
    </submittedName>
</protein>
<feature type="domain" description="MacB-like periplasmic core" evidence="9">
    <location>
        <begin position="21"/>
        <end position="255"/>
    </location>
</feature>
<dbReference type="GO" id="GO:0022857">
    <property type="term" value="F:transmembrane transporter activity"/>
    <property type="evidence" value="ECO:0007669"/>
    <property type="project" value="TreeGrafter"/>
</dbReference>
<feature type="transmembrane region" description="Helical" evidence="7">
    <location>
        <begin position="21"/>
        <end position="43"/>
    </location>
</feature>
<evidence type="ECO:0000259" key="9">
    <source>
        <dbReference type="Pfam" id="PF12704"/>
    </source>
</evidence>
<dbReference type="AlphaFoldDB" id="E7QVC1"/>
<dbReference type="GO" id="GO:0005886">
    <property type="term" value="C:plasma membrane"/>
    <property type="evidence" value="ECO:0007669"/>
    <property type="project" value="UniProtKB-SubCell"/>
</dbReference>
<proteinExistence type="inferred from homology"/>